<protein>
    <submittedName>
        <fullName evidence="3">Uncharacterized protein</fullName>
    </submittedName>
</protein>
<name>A0A4Y2G685_ARAVE</name>
<dbReference type="EMBL" id="BGPR01176666">
    <property type="protein sequence ID" value="GBM49097.1"/>
    <property type="molecule type" value="Genomic_DNA"/>
</dbReference>
<keyword evidence="4" id="KW-1185">Reference proteome</keyword>
<sequence>HPLFCGQLLLPVGIQPRPQLLSHLALLAAHEHHEQDQDDQENELDGFVNDDHSPDVEPRVVSVGWHPDCERGGVGRKRERCIRKHWEHGVRSRSKLGLLDCLCV</sequence>
<dbReference type="EMBL" id="BGPR01176667">
    <property type="protein sequence ID" value="GBM49103.1"/>
    <property type="molecule type" value="Genomic_DNA"/>
</dbReference>
<dbReference type="AlphaFoldDB" id="A0A4Y2G685"/>
<evidence type="ECO:0000313" key="2">
    <source>
        <dbReference type="EMBL" id="GBM49097.1"/>
    </source>
</evidence>
<evidence type="ECO:0000313" key="3">
    <source>
        <dbReference type="EMBL" id="GBM49103.1"/>
    </source>
</evidence>
<proteinExistence type="predicted"/>
<reference evidence="3 4" key="1">
    <citation type="journal article" date="2019" name="Sci. Rep.">
        <title>Orb-weaving spider Araneus ventricosus genome elucidates the spidroin gene catalogue.</title>
        <authorList>
            <person name="Kono N."/>
            <person name="Nakamura H."/>
            <person name="Ohtoshi R."/>
            <person name="Moran D.A.P."/>
            <person name="Shinohara A."/>
            <person name="Yoshida Y."/>
            <person name="Fujiwara M."/>
            <person name="Mori M."/>
            <person name="Tomita M."/>
            <person name="Arakawa K."/>
        </authorList>
    </citation>
    <scope>NUCLEOTIDE SEQUENCE [LARGE SCALE GENOMIC DNA]</scope>
</reference>
<organism evidence="3 4">
    <name type="scientific">Araneus ventricosus</name>
    <name type="common">Orbweaver spider</name>
    <name type="synonym">Epeira ventricosa</name>
    <dbReference type="NCBI Taxonomy" id="182803"/>
    <lineage>
        <taxon>Eukaryota</taxon>
        <taxon>Metazoa</taxon>
        <taxon>Ecdysozoa</taxon>
        <taxon>Arthropoda</taxon>
        <taxon>Chelicerata</taxon>
        <taxon>Arachnida</taxon>
        <taxon>Araneae</taxon>
        <taxon>Araneomorphae</taxon>
        <taxon>Entelegynae</taxon>
        <taxon>Araneoidea</taxon>
        <taxon>Araneidae</taxon>
        <taxon>Araneus</taxon>
    </lineage>
</organism>
<feature type="non-terminal residue" evidence="3">
    <location>
        <position position="1"/>
    </location>
</feature>
<dbReference type="Proteomes" id="UP000499080">
    <property type="component" value="Unassembled WGS sequence"/>
</dbReference>
<accession>A0A4Y2G685</accession>
<evidence type="ECO:0000313" key="4">
    <source>
        <dbReference type="Proteomes" id="UP000499080"/>
    </source>
</evidence>
<evidence type="ECO:0000256" key="1">
    <source>
        <dbReference type="SAM" id="MobiDB-lite"/>
    </source>
</evidence>
<comment type="caution">
    <text evidence="3">The sequence shown here is derived from an EMBL/GenBank/DDBJ whole genome shotgun (WGS) entry which is preliminary data.</text>
</comment>
<feature type="region of interest" description="Disordered" evidence="1">
    <location>
        <begin position="31"/>
        <end position="51"/>
    </location>
</feature>
<gene>
    <name evidence="2" type="ORF">AVEN_128886_1</name>
    <name evidence="3" type="ORF">AVEN_138114_1</name>
</gene>